<organism evidence="5 6">
    <name type="scientific">Scophthalmus maximus</name>
    <name type="common">Turbot</name>
    <name type="synonym">Psetta maxima</name>
    <dbReference type="NCBI Taxonomy" id="52904"/>
    <lineage>
        <taxon>Eukaryota</taxon>
        <taxon>Metazoa</taxon>
        <taxon>Chordata</taxon>
        <taxon>Craniata</taxon>
        <taxon>Vertebrata</taxon>
        <taxon>Euteleostomi</taxon>
        <taxon>Actinopterygii</taxon>
        <taxon>Neopterygii</taxon>
        <taxon>Teleostei</taxon>
        <taxon>Neoteleostei</taxon>
        <taxon>Acanthomorphata</taxon>
        <taxon>Carangaria</taxon>
        <taxon>Pleuronectiformes</taxon>
        <taxon>Pleuronectoidei</taxon>
        <taxon>Scophthalmidae</taxon>
        <taxon>Scophthalmus</taxon>
    </lineage>
</organism>
<dbReference type="Gene3D" id="3.40.50.300">
    <property type="entry name" value="P-loop containing nucleotide triphosphate hydrolases"/>
    <property type="match status" value="2"/>
</dbReference>
<dbReference type="SUPFAM" id="SSF52540">
    <property type="entry name" value="P-loop containing nucleoside triphosphate hydrolases"/>
    <property type="match status" value="1"/>
</dbReference>
<name>A0A6A4SAN4_SCOMX</name>
<dbReference type="Pfam" id="PF04548">
    <property type="entry name" value="AIG1"/>
    <property type="match status" value="2"/>
</dbReference>
<feature type="domain" description="AIG1-type G" evidence="4">
    <location>
        <begin position="209"/>
        <end position="412"/>
    </location>
</feature>
<sequence>MQQNRDPPPYPEKLTIALLGKTNPLKDAIGNKILSAEDYFNSASNDLVVGENNSFIVIKTHDFFDEKCKHPDQQIIDFMAISYPGPNLFMLVMDPGNTQEEKVVAQISKLQDIFGENITTHLVVMLPDVQSSQSLSHLREIFHVQLGSADDNLVHECRRWSPIRNSFLFNYKNYTQEAVTRRRAALEKRRYNPPSEDATAGTRLYVTPDNIFNIVLLGQTGTGKNASGNSILALGSSKSRPRPFVSRPSSIPVTKVCDARFMSQGFGIPVRVVDTPDFFHDELRNPEAQVAECRKYCQRGECVVLLVLQLGRVTDGERGILEKLEDMLGWKLREETIVVLTHADDLRESLVDHVNSNPVLMDIVDKCSFRCKVLNNNSKGTKQVVDLIRSIPNYEKRFPKLAKKESSECLLC</sequence>
<dbReference type="EMBL" id="VEVO01000014">
    <property type="protein sequence ID" value="KAF0031293.1"/>
    <property type="molecule type" value="Genomic_DNA"/>
</dbReference>
<dbReference type="InterPro" id="IPR006703">
    <property type="entry name" value="G_AIG1"/>
</dbReference>
<dbReference type="InterPro" id="IPR027417">
    <property type="entry name" value="P-loop_NTPase"/>
</dbReference>
<reference evidence="5 6" key="1">
    <citation type="submission" date="2019-06" db="EMBL/GenBank/DDBJ databases">
        <title>Draft genomes of female and male turbot (Scophthalmus maximus).</title>
        <authorList>
            <person name="Xu H."/>
            <person name="Xu X.-W."/>
            <person name="Shao C."/>
            <person name="Chen S."/>
        </authorList>
    </citation>
    <scope>NUCLEOTIDE SEQUENCE [LARGE SCALE GENOMIC DNA]</scope>
    <source>
        <strain evidence="5">Ysfricsl-2016a</strain>
        <tissue evidence="5">Blood</tissue>
    </source>
</reference>
<dbReference type="AlphaFoldDB" id="A0A6A4SAN4"/>
<dbReference type="Proteomes" id="UP000438429">
    <property type="component" value="Unassembled WGS sequence"/>
</dbReference>
<dbReference type="PANTHER" id="PTHR10903">
    <property type="entry name" value="GTPASE, IMAP FAMILY MEMBER-RELATED"/>
    <property type="match status" value="1"/>
</dbReference>
<dbReference type="PROSITE" id="PS51720">
    <property type="entry name" value="G_AIG1"/>
    <property type="match status" value="1"/>
</dbReference>
<accession>A0A6A4SAN4</accession>
<dbReference type="InterPro" id="IPR045058">
    <property type="entry name" value="GIMA/IAN/Toc"/>
</dbReference>
<comment type="caution">
    <text evidence="5">The sequence shown here is derived from an EMBL/GenBank/DDBJ whole genome shotgun (WGS) entry which is preliminary data.</text>
</comment>
<dbReference type="GO" id="GO:0005525">
    <property type="term" value="F:GTP binding"/>
    <property type="evidence" value="ECO:0007669"/>
    <property type="project" value="UniProtKB-KW"/>
</dbReference>
<gene>
    <name evidence="5" type="ORF">F2P81_015848</name>
</gene>
<proteinExistence type="inferred from homology"/>
<evidence type="ECO:0000313" key="6">
    <source>
        <dbReference type="Proteomes" id="UP000438429"/>
    </source>
</evidence>
<keyword evidence="2" id="KW-0547">Nucleotide-binding</keyword>
<protein>
    <recommendedName>
        <fullName evidence="4">AIG1-type G domain-containing protein</fullName>
    </recommendedName>
</protein>
<evidence type="ECO:0000259" key="4">
    <source>
        <dbReference type="PROSITE" id="PS51720"/>
    </source>
</evidence>
<evidence type="ECO:0000313" key="5">
    <source>
        <dbReference type="EMBL" id="KAF0031293.1"/>
    </source>
</evidence>
<evidence type="ECO:0000256" key="2">
    <source>
        <dbReference type="ARBA" id="ARBA00022741"/>
    </source>
</evidence>
<evidence type="ECO:0000256" key="1">
    <source>
        <dbReference type="ARBA" id="ARBA00008535"/>
    </source>
</evidence>
<comment type="similarity">
    <text evidence="1">Belongs to the TRAFAC class TrmE-Era-EngA-EngB-Septin-like GTPase superfamily. AIG1/Toc34/Toc159-like paraseptin GTPase family. IAN subfamily.</text>
</comment>
<evidence type="ECO:0000256" key="3">
    <source>
        <dbReference type="ARBA" id="ARBA00023134"/>
    </source>
</evidence>
<keyword evidence="3" id="KW-0342">GTP-binding</keyword>
<dbReference type="PANTHER" id="PTHR10903:SF188">
    <property type="entry name" value="GTPASE IMAP FAMILY MEMBER 2-LIKE-RELATED"/>
    <property type="match status" value="1"/>
</dbReference>